<reference evidence="2 3" key="1">
    <citation type="submission" date="2019-01" db="EMBL/GenBank/DDBJ databases">
        <authorList>
            <person name="Chen W.-M."/>
        </authorList>
    </citation>
    <scope>NUCLEOTIDE SEQUENCE [LARGE SCALE GENOMIC DNA]</scope>
    <source>
        <strain evidence="2 3">CCP-7</strain>
    </source>
</reference>
<evidence type="ECO:0000313" key="3">
    <source>
        <dbReference type="Proteomes" id="UP000282971"/>
    </source>
</evidence>
<organism evidence="2 3">
    <name type="scientific">Sphingomonas crocodyli</name>
    <dbReference type="NCBI Taxonomy" id="1979270"/>
    <lineage>
        <taxon>Bacteria</taxon>
        <taxon>Pseudomonadati</taxon>
        <taxon>Pseudomonadota</taxon>
        <taxon>Alphaproteobacteria</taxon>
        <taxon>Sphingomonadales</taxon>
        <taxon>Sphingomonadaceae</taxon>
        <taxon>Sphingomonas</taxon>
    </lineage>
</organism>
<evidence type="ECO:0000313" key="2">
    <source>
        <dbReference type="EMBL" id="RVT93123.1"/>
    </source>
</evidence>
<dbReference type="RefSeq" id="WP_127741418.1">
    <property type="nucleotide sequence ID" value="NZ_SACN01000001.1"/>
</dbReference>
<dbReference type="OrthoDB" id="8443745at2"/>
<name>A0A437M6B0_9SPHN</name>
<feature type="region of interest" description="Disordered" evidence="1">
    <location>
        <begin position="1"/>
        <end position="26"/>
    </location>
</feature>
<comment type="caution">
    <text evidence="2">The sequence shown here is derived from an EMBL/GenBank/DDBJ whole genome shotgun (WGS) entry which is preliminary data.</text>
</comment>
<dbReference type="AlphaFoldDB" id="A0A437M6B0"/>
<accession>A0A437M6B0</accession>
<dbReference type="EMBL" id="SACN01000001">
    <property type="protein sequence ID" value="RVT93123.1"/>
    <property type="molecule type" value="Genomic_DNA"/>
</dbReference>
<proteinExistence type="predicted"/>
<sequence>MSRFLRIVGDGPSEAPPEPGERRVPEHSGQFRFNFDVDPVRRIVLIPMDDIDGVRLHDLLFELEPVAAMDLRYAVRFDLPGTNRHRFFGDLQHAHTLYIREPIEWHSLEIGSFALDSSIVPPRLFHEIIEREDGHILLLVPNRKDAGVMASALNIALTSRRTHGWRIEQAA</sequence>
<dbReference type="Proteomes" id="UP000282971">
    <property type="component" value="Unassembled WGS sequence"/>
</dbReference>
<gene>
    <name evidence="2" type="ORF">EOD43_04290</name>
</gene>
<keyword evidence="3" id="KW-1185">Reference proteome</keyword>
<protein>
    <submittedName>
        <fullName evidence="2">Uncharacterized protein</fullName>
    </submittedName>
</protein>
<evidence type="ECO:0000256" key="1">
    <source>
        <dbReference type="SAM" id="MobiDB-lite"/>
    </source>
</evidence>